<keyword evidence="2" id="KW-1185">Reference proteome</keyword>
<proteinExistence type="predicted"/>
<name>A0A9Q0GUK1_9MAGN</name>
<accession>A0A9Q0GUK1</accession>
<dbReference type="FunFam" id="3.40.50.300:FF:001210">
    <property type="entry name" value="D-glycerate 3-kinase, chloroplastic"/>
    <property type="match status" value="1"/>
</dbReference>
<dbReference type="SUPFAM" id="SSF52540">
    <property type="entry name" value="P-loop containing nucleoside triphosphate hydrolases"/>
    <property type="match status" value="1"/>
</dbReference>
<comment type="caution">
    <text evidence="1">The sequence shown here is derived from an EMBL/GenBank/DDBJ whole genome shotgun (WGS) entry which is preliminary data.</text>
</comment>
<dbReference type="Gene3D" id="3.40.50.300">
    <property type="entry name" value="P-loop containing nucleotide triphosphate hydrolases"/>
    <property type="match status" value="1"/>
</dbReference>
<dbReference type="OrthoDB" id="347435at2759"/>
<dbReference type="Proteomes" id="UP001141806">
    <property type="component" value="Unassembled WGS sequence"/>
</dbReference>
<protein>
    <recommendedName>
        <fullName evidence="3">D-glycerate 3-kinase, chloroplastic</fullName>
    </recommendedName>
</protein>
<dbReference type="InterPro" id="IPR027417">
    <property type="entry name" value="P-loop_NTPase"/>
</dbReference>
<organism evidence="1 2">
    <name type="scientific">Protea cynaroides</name>
    <dbReference type="NCBI Taxonomy" id="273540"/>
    <lineage>
        <taxon>Eukaryota</taxon>
        <taxon>Viridiplantae</taxon>
        <taxon>Streptophyta</taxon>
        <taxon>Embryophyta</taxon>
        <taxon>Tracheophyta</taxon>
        <taxon>Spermatophyta</taxon>
        <taxon>Magnoliopsida</taxon>
        <taxon>Proteales</taxon>
        <taxon>Proteaceae</taxon>
        <taxon>Protea</taxon>
    </lineage>
</organism>
<dbReference type="PANTHER" id="PTHR10285">
    <property type="entry name" value="URIDINE KINASE"/>
    <property type="match status" value="1"/>
</dbReference>
<dbReference type="EMBL" id="JAMYWD010000012">
    <property type="protein sequence ID" value="KAJ4952765.1"/>
    <property type="molecule type" value="Genomic_DNA"/>
</dbReference>
<reference evidence="1" key="1">
    <citation type="journal article" date="2023" name="Plant J.">
        <title>The genome of the king protea, Protea cynaroides.</title>
        <authorList>
            <person name="Chang J."/>
            <person name="Duong T.A."/>
            <person name="Schoeman C."/>
            <person name="Ma X."/>
            <person name="Roodt D."/>
            <person name="Barker N."/>
            <person name="Li Z."/>
            <person name="Van de Peer Y."/>
            <person name="Mizrachi E."/>
        </authorList>
    </citation>
    <scope>NUCLEOTIDE SEQUENCE</scope>
    <source>
        <tissue evidence="1">Young leaves</tissue>
    </source>
</reference>
<evidence type="ECO:0000313" key="2">
    <source>
        <dbReference type="Proteomes" id="UP001141806"/>
    </source>
</evidence>
<evidence type="ECO:0000313" key="1">
    <source>
        <dbReference type="EMBL" id="KAJ4952765.1"/>
    </source>
</evidence>
<sequence length="452" mass="50982">MATLNICIRPSSTFQPSHSKFPISLYNLTVVSSFVSTTSSATNLSKFQNSSTRNPSLFIRKLSTLPLINAKSGFVSLARGCSWMQDNSVNYDTATSTGLRPGPLYSVFPSKPAAVSSFEDLYTFICSGPLMEKLGWTPKMVEASIDKWLLYGSYLCRLFQFNEMQLTIPQKTRIYHYYIPVFFWCEDQISKHKSMFKDGEEIPPLVIGLSAPQGCGKTTLVFALDFLFRRTERNSATISIDDFYLTAEGQAKLREENPDNELLEFRGNAGSHDLQLSINTLMALSKLTKEGMKMKLPRYDKSAYGGKGDRDDPLAWPEVEGPLTVILFEGWMLGFKPLPVEVVKAVDPQLEVVNKNLEAYYDAWDKFVDAWIVIKIKDPNCVYQWRLQAELAMRADGKPGMSDVEVKEFVSRYLPAYKAYLPTLYSEGPEGSDPKRLLVVEIDEERNPILAA</sequence>
<evidence type="ECO:0008006" key="3">
    <source>
        <dbReference type="Google" id="ProtNLM"/>
    </source>
</evidence>
<dbReference type="AlphaFoldDB" id="A0A9Q0GUK1"/>
<gene>
    <name evidence="1" type="ORF">NE237_029597</name>
</gene>